<organism evidence="5 6">
    <name type="scientific">Pigmentiphaga daeguensis</name>
    <dbReference type="NCBI Taxonomy" id="414049"/>
    <lineage>
        <taxon>Bacteria</taxon>
        <taxon>Pseudomonadati</taxon>
        <taxon>Pseudomonadota</taxon>
        <taxon>Betaproteobacteria</taxon>
        <taxon>Burkholderiales</taxon>
        <taxon>Alcaligenaceae</taxon>
        <taxon>Pigmentiphaga</taxon>
    </lineage>
</organism>
<sequence>MNPNDPSVVDMPYGRLLGAREGKVVRFLGVPYALPPTGGHRFAPPRPLAEGDGRFDATAPAAIPPQLPSRLAKVMGDYPARQDEDCLHLDIWVPIDRPSRAPVFVFLHGGAFMTGGGSLPCYDGAVLAERTGMIVVNVTYRLGVLGFLPIPGIAPANLGLRDQMAALSWIRRAIGAFGGDPANVTVAGQSAGAYSIAALQTRADGPEWFDRAIMMSTPLGVALQAPAQKREVADMFTRAARIETATPDNLSRLPVDAILKAQLQVLRQTVPASPGEVTPPFMPTVDGDVIAAPPLAAAGAGAWCDTIIGYTREENAAFYVGDAVMGGLPADTVREVYHAHYGQAGGERYEQARASRAPGTPLAALTDLRSRLDFIEPTLAYARALAAKGRAPFVYQFDWQSPTPGIGACHCIDLPFLFGNLATWRDAPMVAGADSAELADLSHGFQDICAAFARTGDPNRATLPPWPSHGQDGAVLHIDRLIQARHAPR</sequence>
<comment type="caution">
    <text evidence="5">The sequence shown here is derived from an EMBL/GenBank/DDBJ whole genome shotgun (WGS) entry which is preliminary data.</text>
</comment>
<evidence type="ECO:0000256" key="3">
    <source>
        <dbReference type="RuleBase" id="RU361235"/>
    </source>
</evidence>
<dbReference type="EMBL" id="BAAAEN010000004">
    <property type="protein sequence ID" value="GAA0498718.1"/>
    <property type="molecule type" value="Genomic_DNA"/>
</dbReference>
<evidence type="ECO:0000313" key="6">
    <source>
        <dbReference type="Proteomes" id="UP001501706"/>
    </source>
</evidence>
<evidence type="ECO:0000256" key="1">
    <source>
        <dbReference type="ARBA" id="ARBA00005964"/>
    </source>
</evidence>
<dbReference type="SUPFAM" id="SSF53474">
    <property type="entry name" value="alpha/beta-Hydrolases"/>
    <property type="match status" value="1"/>
</dbReference>
<dbReference type="InterPro" id="IPR050309">
    <property type="entry name" value="Type-B_Carboxylest/Lipase"/>
</dbReference>
<proteinExistence type="inferred from homology"/>
<keyword evidence="6" id="KW-1185">Reference proteome</keyword>
<evidence type="ECO:0000256" key="2">
    <source>
        <dbReference type="ARBA" id="ARBA00022801"/>
    </source>
</evidence>
<dbReference type="EC" id="3.1.1.-" evidence="3"/>
<dbReference type="PROSITE" id="PS00122">
    <property type="entry name" value="CARBOXYLESTERASE_B_1"/>
    <property type="match status" value="1"/>
</dbReference>
<accession>A0ABN1BJ88</accession>
<name>A0ABN1BJ88_9BURK</name>
<dbReference type="PANTHER" id="PTHR11559">
    <property type="entry name" value="CARBOXYLESTERASE"/>
    <property type="match status" value="1"/>
</dbReference>
<keyword evidence="2 3" id="KW-0378">Hydrolase</keyword>
<dbReference type="Proteomes" id="UP001501706">
    <property type="component" value="Unassembled WGS sequence"/>
</dbReference>
<dbReference type="InterPro" id="IPR002018">
    <property type="entry name" value="CarbesteraseB"/>
</dbReference>
<dbReference type="PRINTS" id="PR00878">
    <property type="entry name" value="CHOLNESTRASE"/>
</dbReference>
<reference evidence="5 6" key="1">
    <citation type="journal article" date="2019" name="Int. J. Syst. Evol. Microbiol.">
        <title>The Global Catalogue of Microorganisms (GCM) 10K type strain sequencing project: providing services to taxonomists for standard genome sequencing and annotation.</title>
        <authorList>
            <consortium name="The Broad Institute Genomics Platform"/>
            <consortium name="The Broad Institute Genome Sequencing Center for Infectious Disease"/>
            <person name="Wu L."/>
            <person name="Ma J."/>
        </authorList>
    </citation>
    <scope>NUCLEOTIDE SEQUENCE [LARGE SCALE GENOMIC DNA]</scope>
    <source>
        <strain evidence="5 6">JCM 14330</strain>
    </source>
</reference>
<comment type="similarity">
    <text evidence="1 3">Belongs to the type-B carboxylesterase/lipase family.</text>
</comment>
<evidence type="ECO:0000313" key="5">
    <source>
        <dbReference type="EMBL" id="GAA0498718.1"/>
    </source>
</evidence>
<dbReference type="Gene3D" id="3.40.50.1820">
    <property type="entry name" value="alpha/beta hydrolase"/>
    <property type="match status" value="1"/>
</dbReference>
<gene>
    <name evidence="5" type="ORF">GCM10009097_13820</name>
</gene>
<protein>
    <recommendedName>
        <fullName evidence="3">Carboxylic ester hydrolase</fullName>
        <ecNumber evidence="3">3.1.1.-</ecNumber>
    </recommendedName>
</protein>
<dbReference type="Pfam" id="PF00135">
    <property type="entry name" value="COesterase"/>
    <property type="match status" value="1"/>
</dbReference>
<dbReference type="RefSeq" id="WP_343927319.1">
    <property type="nucleotide sequence ID" value="NZ_BAAAEN010000004.1"/>
</dbReference>
<dbReference type="InterPro" id="IPR029058">
    <property type="entry name" value="AB_hydrolase_fold"/>
</dbReference>
<dbReference type="InterPro" id="IPR000997">
    <property type="entry name" value="Cholinesterase"/>
</dbReference>
<evidence type="ECO:0000259" key="4">
    <source>
        <dbReference type="Pfam" id="PF00135"/>
    </source>
</evidence>
<feature type="domain" description="Carboxylesterase type B" evidence="4">
    <location>
        <begin position="6"/>
        <end position="480"/>
    </location>
</feature>
<dbReference type="InterPro" id="IPR019826">
    <property type="entry name" value="Carboxylesterase_B_AS"/>
</dbReference>